<protein>
    <submittedName>
        <fullName evidence="1">Uncharacterized protein</fullName>
    </submittedName>
</protein>
<organism evidence="1 2">
    <name type="scientific">Candidatus Enterovibrio altilux</name>
    <dbReference type="NCBI Taxonomy" id="1927128"/>
    <lineage>
        <taxon>Bacteria</taxon>
        <taxon>Pseudomonadati</taxon>
        <taxon>Pseudomonadota</taxon>
        <taxon>Gammaproteobacteria</taxon>
        <taxon>Vibrionales</taxon>
        <taxon>Vibrionaceae</taxon>
        <taxon>Enterovibrio</taxon>
    </lineage>
</organism>
<dbReference type="Proteomes" id="UP000218160">
    <property type="component" value="Plasmid pCC2"/>
</dbReference>
<proteinExistence type="predicted"/>
<accession>A0A291BB27</accession>
<evidence type="ECO:0000313" key="1">
    <source>
        <dbReference type="EMBL" id="ATF10181.1"/>
    </source>
</evidence>
<dbReference type="EMBL" id="CP020662">
    <property type="protein sequence ID" value="ATF10181.1"/>
    <property type="molecule type" value="Genomic_DNA"/>
</dbReference>
<gene>
    <name evidence="1" type="ORF">BTN50_1749</name>
</gene>
<reference evidence="2" key="1">
    <citation type="submission" date="2017-04" db="EMBL/GenBank/DDBJ databases">
        <title>Genome evolution of the luminous symbionts of deep sea anglerfish.</title>
        <authorList>
            <person name="Hendry T.A."/>
        </authorList>
    </citation>
    <scope>NUCLEOTIDE SEQUENCE [LARGE SCALE GENOMIC DNA]</scope>
    <source>
        <plasmid evidence="2">pcc2</plasmid>
    </source>
</reference>
<sequence>MPFAFTADFEPVKLMSPCFDCIAEWLLSIQDMNEPRFIKA</sequence>
<dbReference type="KEGG" id="elux:BTN50_1749"/>
<keyword evidence="1" id="KW-0614">Plasmid</keyword>
<keyword evidence="2" id="KW-1185">Reference proteome</keyword>
<geneLocation type="plasmid" evidence="2">
    <name>pcc2</name>
</geneLocation>
<name>A0A291BB27_9GAMM</name>
<evidence type="ECO:0000313" key="2">
    <source>
        <dbReference type="Proteomes" id="UP000218160"/>
    </source>
</evidence>
<dbReference type="AlphaFoldDB" id="A0A291BB27"/>